<dbReference type="Proteomes" id="UP001159405">
    <property type="component" value="Unassembled WGS sequence"/>
</dbReference>
<feature type="transmembrane region" description="Helical" evidence="2">
    <location>
        <begin position="6"/>
        <end position="25"/>
    </location>
</feature>
<sequence>MISVLWLLYLLLVSVLLAFFTYAIFFRKGRLHDSTPAQDKVKYLKKHILPICSTRWKLMAVDSGLRVWQKNVENKPSWMPRTIYACFGIIPASQKEVINILKQPDLMMEWDPAVKNISKVTMATESDVISVSFNCTSLIARVVHQIRESFGGEINAVYSRHWEVDPSSNTDAWFLSYFVEQVIPAEGTLWSCFLVSSIDNGEDEQLESLVTLVAAPVSPWFASIPTLTASRVAGLQDFFTHYKPDASPNKTASVASTSLSSTSDDLTKDLVPRLIAKPSANLACINLDAMMHFPSIPYRPQHKGHNAIRVTIHYLITPLKHFTRLNLQFITDLFHLHHIHYYFTTISLCLFLHFNVCQLLYLVSCNIQRVDNLLQKLNEVYEGTEGTDGWITVGNVKGVDIMKRPPRAVERPWDCLKGTSVICAPIHYILAYVESLDYRGEWDDMFVKGETVEQYDPITKVARTQFKPVWPASGRDFCNFVVLRELAEGVFCQAYEAVEHENCPEVKDLVRAEVIIGGFVVKELSSDPPSCLVTYITRVDLKGKLPVRLVNKVTSSQPEAVAILRDKLEALYQGDVASNSGEMSEIQKLGVDLWTELMKAKEARLPRAGEAAEREEKESVLEWSLVEKHFEDDVSSSDMDSRREPSNFTDSGEMFPATDENMQLPFLDRHNIDFKTLGSQAAANLLGEVLLASKVEISMSEELSELGSSEQEWSYQSIEKDVVILRKISPGEKIHSFLGKGMIKVKPPAVWQAIRNHTTRHMYDKMLKKTRLVRQIDEQTKILYLHHETTQCFVKQSRDFVLLTSERVEPERYVLAALSVDIPELPPTKDITRGKIFSSGWIIEPVLQNGQLYSMVSYLSQVDFGGALPVRLVNLIARRQPLCIAYLRTYLEKLENNESP</sequence>
<keyword evidence="2" id="KW-0472">Membrane</keyword>
<dbReference type="SMART" id="SM00234">
    <property type="entry name" value="START"/>
    <property type="match status" value="2"/>
</dbReference>
<feature type="region of interest" description="Disordered" evidence="1">
    <location>
        <begin position="632"/>
        <end position="655"/>
    </location>
</feature>
<proteinExistence type="predicted"/>
<keyword evidence="2" id="KW-1133">Transmembrane helix</keyword>
<name>A0ABN8PP58_9CNID</name>
<dbReference type="Gene3D" id="3.30.530.20">
    <property type="match status" value="3"/>
</dbReference>
<dbReference type="PANTHER" id="PTHR19308:SF14">
    <property type="entry name" value="START DOMAIN-CONTAINING PROTEIN"/>
    <property type="match status" value="1"/>
</dbReference>
<dbReference type="CDD" id="cd00177">
    <property type="entry name" value="START"/>
    <property type="match status" value="1"/>
</dbReference>
<evidence type="ECO:0000313" key="5">
    <source>
        <dbReference type="Proteomes" id="UP001159405"/>
    </source>
</evidence>
<dbReference type="InterPro" id="IPR023393">
    <property type="entry name" value="START-like_dom_sf"/>
</dbReference>
<accession>A0ABN8PP58</accession>
<evidence type="ECO:0000259" key="3">
    <source>
        <dbReference type="PROSITE" id="PS50848"/>
    </source>
</evidence>
<dbReference type="SUPFAM" id="SSF55961">
    <property type="entry name" value="Bet v1-like"/>
    <property type="match status" value="3"/>
</dbReference>
<dbReference type="Pfam" id="PF01852">
    <property type="entry name" value="START"/>
    <property type="match status" value="2"/>
</dbReference>
<comment type="caution">
    <text evidence="4">The sequence shown here is derived from an EMBL/GenBank/DDBJ whole genome shotgun (WGS) entry which is preliminary data.</text>
</comment>
<evidence type="ECO:0000313" key="4">
    <source>
        <dbReference type="EMBL" id="CAH3147922.1"/>
    </source>
</evidence>
<dbReference type="EMBL" id="CALNXK010000082">
    <property type="protein sequence ID" value="CAH3147922.1"/>
    <property type="molecule type" value="Genomic_DNA"/>
</dbReference>
<dbReference type="InterPro" id="IPR002913">
    <property type="entry name" value="START_lipid-bd_dom"/>
</dbReference>
<gene>
    <name evidence="4" type="ORF">PLOB_00046343</name>
</gene>
<keyword evidence="5" id="KW-1185">Reference proteome</keyword>
<reference evidence="4 5" key="1">
    <citation type="submission" date="2022-05" db="EMBL/GenBank/DDBJ databases">
        <authorList>
            <consortium name="Genoscope - CEA"/>
            <person name="William W."/>
        </authorList>
    </citation>
    <scope>NUCLEOTIDE SEQUENCE [LARGE SCALE GENOMIC DNA]</scope>
</reference>
<protein>
    <recommendedName>
        <fullName evidence="3">START domain-containing protein</fullName>
    </recommendedName>
</protein>
<evidence type="ECO:0000256" key="2">
    <source>
        <dbReference type="SAM" id="Phobius"/>
    </source>
</evidence>
<organism evidence="4 5">
    <name type="scientific">Porites lobata</name>
    <dbReference type="NCBI Taxonomy" id="104759"/>
    <lineage>
        <taxon>Eukaryota</taxon>
        <taxon>Metazoa</taxon>
        <taxon>Cnidaria</taxon>
        <taxon>Anthozoa</taxon>
        <taxon>Hexacorallia</taxon>
        <taxon>Scleractinia</taxon>
        <taxon>Fungiina</taxon>
        <taxon>Poritidae</taxon>
        <taxon>Porites</taxon>
    </lineage>
</organism>
<keyword evidence="2" id="KW-0812">Transmembrane</keyword>
<feature type="domain" description="START" evidence="3">
    <location>
        <begin position="388"/>
        <end position="551"/>
    </location>
</feature>
<dbReference type="PANTHER" id="PTHR19308">
    <property type="entry name" value="PHOSPHATIDYLCHOLINE TRANSFER PROTEIN"/>
    <property type="match status" value="1"/>
</dbReference>
<evidence type="ECO:0000256" key="1">
    <source>
        <dbReference type="SAM" id="MobiDB-lite"/>
    </source>
</evidence>
<dbReference type="PROSITE" id="PS50848">
    <property type="entry name" value="START"/>
    <property type="match status" value="2"/>
</dbReference>
<dbReference type="InterPro" id="IPR051213">
    <property type="entry name" value="START_lipid_transfer"/>
</dbReference>
<feature type="domain" description="START" evidence="3">
    <location>
        <begin position="698"/>
        <end position="874"/>
    </location>
</feature>